<organism evidence="5 6">
    <name type="scientific">Elliptochloris bilobata</name>
    <dbReference type="NCBI Taxonomy" id="381761"/>
    <lineage>
        <taxon>Eukaryota</taxon>
        <taxon>Viridiplantae</taxon>
        <taxon>Chlorophyta</taxon>
        <taxon>core chlorophytes</taxon>
        <taxon>Trebouxiophyceae</taxon>
        <taxon>Trebouxiophyceae incertae sedis</taxon>
        <taxon>Elliptochloris clade</taxon>
        <taxon>Elliptochloris</taxon>
    </lineage>
</organism>
<dbReference type="GO" id="GO:0032259">
    <property type="term" value="P:methylation"/>
    <property type="evidence" value="ECO:0007669"/>
    <property type="project" value="UniProtKB-KW"/>
</dbReference>
<dbReference type="Gene3D" id="3.40.50.150">
    <property type="entry name" value="Vaccinia Virus protein VP39"/>
    <property type="match status" value="1"/>
</dbReference>
<protein>
    <recommendedName>
        <fullName evidence="4">Methyltransferase type 11 domain-containing protein</fullName>
    </recommendedName>
</protein>
<evidence type="ECO:0000259" key="4">
    <source>
        <dbReference type="Pfam" id="PF08241"/>
    </source>
</evidence>
<evidence type="ECO:0000256" key="1">
    <source>
        <dbReference type="ARBA" id="ARBA00008361"/>
    </source>
</evidence>
<evidence type="ECO:0000256" key="2">
    <source>
        <dbReference type="ARBA" id="ARBA00022603"/>
    </source>
</evidence>
<keyword evidence="6" id="KW-1185">Reference proteome</keyword>
<dbReference type="PANTHER" id="PTHR44942:SF4">
    <property type="entry name" value="METHYLTRANSFERASE TYPE 11 DOMAIN-CONTAINING PROTEIN"/>
    <property type="match status" value="1"/>
</dbReference>
<gene>
    <name evidence="5" type="ORF">WJX81_000715</name>
</gene>
<dbReference type="PANTHER" id="PTHR44942">
    <property type="entry name" value="METHYLTRANSF_11 DOMAIN-CONTAINING PROTEIN"/>
    <property type="match status" value="1"/>
</dbReference>
<dbReference type="AlphaFoldDB" id="A0AAW1SDF0"/>
<dbReference type="InterPro" id="IPR013216">
    <property type="entry name" value="Methyltransf_11"/>
</dbReference>
<name>A0AAW1SDF0_9CHLO</name>
<dbReference type="CDD" id="cd02440">
    <property type="entry name" value="AdoMet_MTases"/>
    <property type="match status" value="1"/>
</dbReference>
<evidence type="ECO:0000313" key="5">
    <source>
        <dbReference type="EMBL" id="KAK9843408.1"/>
    </source>
</evidence>
<accession>A0AAW1SDF0</accession>
<keyword evidence="3" id="KW-0808">Transferase</keyword>
<comment type="caution">
    <text evidence="5">The sequence shown here is derived from an EMBL/GenBank/DDBJ whole genome shotgun (WGS) entry which is preliminary data.</text>
</comment>
<dbReference type="EMBL" id="JALJOU010000006">
    <property type="protein sequence ID" value="KAK9843408.1"/>
    <property type="molecule type" value="Genomic_DNA"/>
</dbReference>
<reference evidence="5 6" key="1">
    <citation type="journal article" date="2024" name="Nat. Commun.">
        <title>Phylogenomics reveals the evolutionary origins of lichenization in chlorophyte algae.</title>
        <authorList>
            <person name="Puginier C."/>
            <person name="Libourel C."/>
            <person name="Otte J."/>
            <person name="Skaloud P."/>
            <person name="Haon M."/>
            <person name="Grisel S."/>
            <person name="Petersen M."/>
            <person name="Berrin J.G."/>
            <person name="Delaux P.M."/>
            <person name="Dal Grande F."/>
            <person name="Keller J."/>
        </authorList>
    </citation>
    <scope>NUCLEOTIDE SEQUENCE [LARGE SCALE GENOMIC DNA]</scope>
    <source>
        <strain evidence="5 6">SAG 245.80</strain>
    </source>
</reference>
<keyword evidence="2" id="KW-0489">Methyltransferase</keyword>
<feature type="domain" description="Methyltransferase type 11" evidence="4">
    <location>
        <begin position="44"/>
        <end position="133"/>
    </location>
</feature>
<dbReference type="Proteomes" id="UP001445335">
    <property type="component" value="Unassembled WGS sequence"/>
</dbReference>
<evidence type="ECO:0000313" key="6">
    <source>
        <dbReference type="Proteomes" id="UP001445335"/>
    </source>
</evidence>
<dbReference type="InterPro" id="IPR029063">
    <property type="entry name" value="SAM-dependent_MTases_sf"/>
</dbReference>
<comment type="similarity">
    <text evidence="1">Belongs to the methyltransferase superfamily.</text>
</comment>
<evidence type="ECO:0000256" key="3">
    <source>
        <dbReference type="ARBA" id="ARBA00022679"/>
    </source>
</evidence>
<dbReference type="GO" id="GO:0008757">
    <property type="term" value="F:S-adenosylmethionine-dependent methyltransferase activity"/>
    <property type="evidence" value="ECO:0007669"/>
    <property type="project" value="InterPro"/>
</dbReference>
<proteinExistence type="inferred from homology"/>
<sequence>MTTQYAGLFKNQAARYAQFRPTYPEALYTKIFDFARLPQKELAVDVATGTGQAAAVLGETFEKVIAQDSEKEQLKQATPAANVVYQQAPAEAMGVPSGSVDLVTVAQALHWFDLRAFYTEVRRVLRPTGALAIWGYDLCTLAGNEAANAALKDLYDGELGPCWASRRRLVEQEYAGMEPATGFGVVERTQVHMTKEMSIEELTGYVESWSAYASFRSKHPDAADPVEAFRAALLAAYDASSAQHVVEVVWP</sequence>
<dbReference type="Pfam" id="PF08241">
    <property type="entry name" value="Methyltransf_11"/>
    <property type="match status" value="1"/>
</dbReference>
<dbReference type="InterPro" id="IPR051052">
    <property type="entry name" value="Diverse_substrate_MTase"/>
</dbReference>
<dbReference type="SUPFAM" id="SSF53335">
    <property type="entry name" value="S-adenosyl-L-methionine-dependent methyltransferases"/>
    <property type="match status" value="1"/>
</dbReference>